<dbReference type="EMBL" id="JAFNEN010000507">
    <property type="protein sequence ID" value="KAG8181583.1"/>
    <property type="molecule type" value="Genomic_DNA"/>
</dbReference>
<evidence type="ECO:0000313" key="2">
    <source>
        <dbReference type="Proteomes" id="UP000827092"/>
    </source>
</evidence>
<accession>A0AAV6UCK1</accession>
<sequence length="189" mass="21977">MSTINTLLERSMIISNELKIDKLVIVMDQAIYSKDQQIRWQNDVFQKRFVLRLGEFYTTMAFLDAIGKRFRDAGFQDILIESGIVAPNSINGVINDNHYNRSIRAHKLLAESLQKFRLQTFIEEQYLAEYAVVEKAIQHINEEFPNIPATDLISPHIKDFFQNYNEYVLAKNSENQTFCGRDFAYGVVI</sequence>
<dbReference type="PANTHER" id="PTHR46704:SF9">
    <property type="entry name" value="BHLH DOMAIN-CONTAINING PROTEIN"/>
    <property type="match status" value="1"/>
</dbReference>
<dbReference type="Proteomes" id="UP000827092">
    <property type="component" value="Unassembled WGS sequence"/>
</dbReference>
<protein>
    <submittedName>
        <fullName evidence="1">Uncharacterized protein</fullName>
    </submittedName>
</protein>
<comment type="caution">
    <text evidence="1">The sequence shown here is derived from an EMBL/GenBank/DDBJ whole genome shotgun (WGS) entry which is preliminary data.</text>
</comment>
<gene>
    <name evidence="1" type="ORF">JTE90_017332</name>
</gene>
<keyword evidence="2" id="KW-1185">Reference proteome</keyword>
<reference evidence="1 2" key="1">
    <citation type="journal article" date="2022" name="Nat. Ecol. Evol.">
        <title>A masculinizing supergene underlies an exaggerated male reproductive morph in a spider.</title>
        <authorList>
            <person name="Hendrickx F."/>
            <person name="De Corte Z."/>
            <person name="Sonet G."/>
            <person name="Van Belleghem S.M."/>
            <person name="Kostlbacher S."/>
            <person name="Vangestel C."/>
        </authorList>
    </citation>
    <scope>NUCLEOTIDE SEQUENCE [LARGE SCALE GENOMIC DNA]</scope>
    <source>
        <strain evidence="1">W744_W776</strain>
    </source>
</reference>
<proteinExistence type="predicted"/>
<dbReference type="PANTHER" id="PTHR46704">
    <property type="entry name" value="CXC DOMAIN-CONTAINING PROTEIN-RELATED"/>
    <property type="match status" value="1"/>
</dbReference>
<organism evidence="1 2">
    <name type="scientific">Oedothorax gibbosus</name>
    <dbReference type="NCBI Taxonomy" id="931172"/>
    <lineage>
        <taxon>Eukaryota</taxon>
        <taxon>Metazoa</taxon>
        <taxon>Ecdysozoa</taxon>
        <taxon>Arthropoda</taxon>
        <taxon>Chelicerata</taxon>
        <taxon>Arachnida</taxon>
        <taxon>Araneae</taxon>
        <taxon>Araneomorphae</taxon>
        <taxon>Entelegynae</taxon>
        <taxon>Araneoidea</taxon>
        <taxon>Linyphiidae</taxon>
        <taxon>Erigoninae</taxon>
        <taxon>Oedothorax</taxon>
    </lineage>
</organism>
<dbReference type="AlphaFoldDB" id="A0AAV6UCK1"/>
<evidence type="ECO:0000313" key="1">
    <source>
        <dbReference type="EMBL" id="KAG8181583.1"/>
    </source>
</evidence>
<name>A0AAV6UCK1_9ARAC</name>